<dbReference type="Proteomes" id="UP000318447">
    <property type="component" value="Unassembled WGS sequence"/>
</dbReference>
<evidence type="ECO:0000313" key="7">
    <source>
        <dbReference type="Proteomes" id="UP000318447"/>
    </source>
</evidence>
<dbReference type="VEuPathDB" id="TriTrypDB:LDHU3_29.2160"/>
<comment type="caution">
    <text evidence="6">The sequence shown here is derived from an EMBL/GenBank/DDBJ whole genome shotgun (WGS) entry which is preliminary data.</text>
</comment>
<evidence type="ECO:0000256" key="4">
    <source>
        <dbReference type="SAM" id="MobiDB-lite"/>
    </source>
</evidence>
<feature type="compositionally biased region" description="Low complexity" evidence="4">
    <location>
        <begin position="771"/>
        <end position="788"/>
    </location>
</feature>
<feature type="compositionally biased region" description="Polar residues" evidence="4">
    <location>
        <begin position="1062"/>
        <end position="1076"/>
    </location>
</feature>
<dbReference type="InterPro" id="IPR000504">
    <property type="entry name" value="RRM_dom"/>
</dbReference>
<feature type="region of interest" description="Disordered" evidence="4">
    <location>
        <begin position="1333"/>
        <end position="1379"/>
    </location>
</feature>
<evidence type="ECO:0000256" key="3">
    <source>
        <dbReference type="PROSITE-ProRule" id="PRU00176"/>
    </source>
</evidence>
<gene>
    <name evidence="6" type="ORF">CGC21_28260</name>
</gene>
<dbReference type="InterPro" id="IPR012677">
    <property type="entry name" value="Nucleotide-bd_a/b_plait_sf"/>
</dbReference>
<evidence type="ECO:0000256" key="2">
    <source>
        <dbReference type="ARBA" id="ARBA00022884"/>
    </source>
</evidence>
<dbReference type="SMART" id="SM00360">
    <property type="entry name" value="RRM"/>
    <property type="match status" value="2"/>
</dbReference>
<feature type="compositionally biased region" description="Pro residues" evidence="4">
    <location>
        <begin position="123"/>
        <end position="132"/>
    </location>
</feature>
<dbReference type="PROSITE" id="PS50102">
    <property type="entry name" value="RRM"/>
    <property type="match status" value="2"/>
</dbReference>
<dbReference type="EMBL" id="RHLC01000014">
    <property type="protein sequence ID" value="TPP52777.1"/>
    <property type="molecule type" value="Genomic_DNA"/>
</dbReference>
<feature type="region of interest" description="Disordered" evidence="4">
    <location>
        <begin position="104"/>
        <end position="240"/>
    </location>
</feature>
<feature type="domain" description="RRM" evidence="5">
    <location>
        <begin position="399"/>
        <end position="477"/>
    </location>
</feature>
<dbReference type="PANTHER" id="PTHR24012">
    <property type="entry name" value="RNA BINDING PROTEIN"/>
    <property type="match status" value="1"/>
</dbReference>
<feature type="compositionally biased region" description="Polar residues" evidence="4">
    <location>
        <begin position="289"/>
        <end position="299"/>
    </location>
</feature>
<evidence type="ECO:0000259" key="5">
    <source>
        <dbReference type="PROSITE" id="PS50102"/>
    </source>
</evidence>
<feature type="compositionally biased region" description="Polar residues" evidence="4">
    <location>
        <begin position="669"/>
        <end position="678"/>
    </location>
</feature>
<dbReference type="Pfam" id="PF00076">
    <property type="entry name" value="RRM_1"/>
    <property type="match status" value="2"/>
</dbReference>
<feature type="compositionally biased region" description="Low complexity" evidence="4">
    <location>
        <begin position="851"/>
        <end position="868"/>
    </location>
</feature>
<feature type="region of interest" description="Disordered" evidence="4">
    <location>
        <begin position="759"/>
        <end position="928"/>
    </location>
</feature>
<feature type="compositionally biased region" description="Low complexity" evidence="4">
    <location>
        <begin position="210"/>
        <end position="227"/>
    </location>
</feature>
<feature type="compositionally biased region" description="Polar residues" evidence="4">
    <location>
        <begin position="1345"/>
        <end position="1363"/>
    </location>
</feature>
<dbReference type="Gene3D" id="3.30.70.330">
    <property type="match status" value="2"/>
</dbReference>
<feature type="region of interest" description="Disordered" evidence="4">
    <location>
        <begin position="1039"/>
        <end position="1080"/>
    </location>
</feature>
<feature type="region of interest" description="Disordered" evidence="4">
    <location>
        <begin position="1168"/>
        <end position="1192"/>
    </location>
</feature>
<dbReference type="GO" id="GO:0003723">
    <property type="term" value="F:RNA binding"/>
    <property type="evidence" value="ECO:0007669"/>
    <property type="project" value="UniProtKB-UniRule"/>
</dbReference>
<keyword evidence="2 3" id="KW-0694">RNA-binding</keyword>
<feature type="compositionally biased region" description="Low complexity" evidence="4">
    <location>
        <begin position="1178"/>
        <end position="1192"/>
    </location>
</feature>
<evidence type="ECO:0000256" key="1">
    <source>
        <dbReference type="ARBA" id="ARBA00022737"/>
    </source>
</evidence>
<dbReference type="SUPFAM" id="SSF54928">
    <property type="entry name" value="RNA-binding domain, RBD"/>
    <property type="match status" value="1"/>
</dbReference>
<feature type="region of interest" description="Disordered" evidence="4">
    <location>
        <begin position="24"/>
        <end position="62"/>
    </location>
</feature>
<feature type="domain" description="RRM" evidence="5">
    <location>
        <begin position="304"/>
        <end position="384"/>
    </location>
</feature>
<sequence>MLSFVCTAATAAATYGIQVTLPGKLSPLDKRESSSAGTTSLEFTRATSSSSSSKQCAPLAPAATTTRVMEPLSSSGVISRRVDDAGDTSDPVHGGHHARLINGGVGLGRHGHYSSPASVPAGLPLPPSPPTPDSTAPAAYVPMGLRRTDPLDRHRRGCGEEGSSQLNTDAATDGAEDGEDQASIRSEQCGRAKQTGRSTPGAANLSPHALSSQQLLQNQVQQQQRSGKPHDSAQMESSFSSSQIGSVVLNSCSATLPATCSGATGGNGGGRRCGSTPAAAGRGGDGASPPSSRQLQPPANHSHVNLFVRHLPLELNEEKLRAMFTPFGEIVNSAIMRNIHTGVSLGTAFVRFAKHEEAMRAMEAFAGGRPVTGSKRVTVQWARREHDKAPSGDERRKMRKLFIRNVPKDVTQEMLMALFSQHGSVNAAASGSTDDRRIAFVTFEQEGVAEQATAAVHNTMPFASCQGIPLMVKLAEDTPVRHNALGGNIARANNVGIPSGIGTNGNVAHVPHNSSVSSGGSVGAHHPATMAGVPNNTLSWSDVPVTDYIVTPMTSPPAAQLHSTAGLALPSGSGRGMSMRWSGASGIGAGRSYPRVPQDGRAAHVLSPLRSFAGTTGSAGSPNETPPYASLTPVHSNSAVLPYGGQTSGSAQAPRQPVQSPTPFLAPPKSSSATTATPQHIGGCSAADTMLEGSQTPGSFGLVGGSSGSHPVQAMGSGSTDLNGFAGGDYAGGFPISSYETQEFYTMLQRCSSNLAAASGATAKSPPSRQPSAPVPGAGAAPHSGSGSNHSKSRANAGGLSFRVSGSHTDAARSDGVASSPLPQSAQPSSTAPLSSSSFQQSQPKTLVLPQPRSGAVQQAQQQRPVPAESEGGSILSGGHAPAPYRLIPQPRSNTSTNPSKHLPRGLPPSTSASFTAGSGAHSRSNGSFARRVAPEAEAGAISGASNLRHGPRATSSSMHAIRSGTSGGGGGSSGANSAGAATGTLAAPLNSELAASFASNNTNGFQPYQVTGTLGTGSAASCSVHGTIDTRCSSTMKYTAAPPAQPTGLPLPPGRSPAPQSPSRRFSSELTQSVTAALEPPTFTTAPLMAAAAKMISTDDGALTSDDMNTFDYGAHASDDVYAAKSHYSTSCAAKVMRAVGGVNPPLCGAASGTSSSENVNANIKKQSGTSAMRAQLSSPAPAATASSGAAASTLRRSGQLGDASPCSLSLGGAGLLDDHLLFQWESNSAAMNVAPGINDLASIAVAAAPTVLPFSDARRSKETAAVLDMMSMLSESRTPDLIALADAPTAGSVSHMRSQPDAGDYWSAAQMRDTEKLGLDAVGGGDMGVTAHQGSSTATSTSKALSRCSTGRTLPGTTAQPPSRIGRSDDEDDGQTGWMMYPDIDLNLGWPLGSTMKSKKGGGQLGHAMDNLYNLMSYDDASY</sequence>
<feature type="compositionally biased region" description="Polar residues" evidence="4">
    <location>
        <begin position="648"/>
        <end position="662"/>
    </location>
</feature>
<evidence type="ECO:0000313" key="6">
    <source>
        <dbReference type="EMBL" id="TPP52777.1"/>
    </source>
</evidence>
<feature type="compositionally biased region" description="Polar residues" evidence="4">
    <location>
        <begin position="891"/>
        <end position="900"/>
    </location>
</feature>
<feature type="region of interest" description="Disordered" evidence="4">
    <location>
        <begin position="940"/>
        <end position="979"/>
    </location>
</feature>
<organism evidence="6 7">
    <name type="scientific">Leishmania donovani</name>
    <dbReference type="NCBI Taxonomy" id="5661"/>
    <lineage>
        <taxon>Eukaryota</taxon>
        <taxon>Discoba</taxon>
        <taxon>Euglenozoa</taxon>
        <taxon>Kinetoplastea</taxon>
        <taxon>Metakinetoplastina</taxon>
        <taxon>Trypanosomatida</taxon>
        <taxon>Trypanosomatidae</taxon>
        <taxon>Leishmaniinae</taxon>
        <taxon>Leishmania</taxon>
    </lineage>
</organism>
<reference evidence="7" key="1">
    <citation type="submission" date="2019-02" db="EMBL/GenBank/DDBJ databases">
        <title>FDA dAtabase for Regulatory Grade micrObial Sequences (FDA-ARGOS): Supporting development and validation of Infectious Disease Dx tests.</title>
        <authorList>
            <person name="Duncan R."/>
            <person name="Fisher C."/>
            <person name="Tallon L."/>
            <person name="Sadzewicz L."/>
            <person name="Sengamalay N."/>
            <person name="Ott S."/>
            <person name="Godinez A."/>
            <person name="Nagaraj S."/>
            <person name="Vavikolanu K."/>
            <person name="Nadendla S."/>
            <person name="Aluvathingal J."/>
            <person name="Sichtig H."/>
        </authorList>
    </citation>
    <scope>NUCLEOTIDE SEQUENCE [LARGE SCALE GENOMIC DNA]</scope>
    <source>
        <strain evidence="7">FDAARGOS_361</strain>
    </source>
</reference>
<dbReference type="VEuPathDB" id="TriTrypDB:LdCL_290020300"/>
<dbReference type="VEuPathDB" id="TriTrypDB:LdBPK_291480.1"/>
<dbReference type="CDD" id="cd00590">
    <property type="entry name" value="RRM_SF"/>
    <property type="match status" value="1"/>
</dbReference>
<feature type="compositionally biased region" description="Low complexity" evidence="4">
    <location>
        <begin position="910"/>
        <end position="923"/>
    </location>
</feature>
<feature type="compositionally biased region" description="Polar residues" evidence="4">
    <location>
        <begin position="34"/>
        <end position="47"/>
    </location>
</feature>
<feature type="compositionally biased region" description="Gly residues" evidence="4">
    <location>
        <begin position="263"/>
        <end position="272"/>
    </location>
</feature>
<accession>A0A504Y5R7</accession>
<feature type="compositionally biased region" description="Pro residues" evidence="4">
    <location>
        <begin position="1044"/>
        <end position="1061"/>
    </location>
</feature>
<feature type="compositionally biased region" description="Low complexity" evidence="4">
    <location>
        <begin position="818"/>
        <end position="844"/>
    </location>
</feature>
<feature type="region of interest" description="Disordered" evidence="4">
    <location>
        <begin position="613"/>
        <end position="695"/>
    </location>
</feature>
<protein>
    <submittedName>
        <fullName evidence="6">RNA recognition motif family protein</fullName>
    </submittedName>
</protein>
<keyword evidence="1" id="KW-0677">Repeat</keyword>
<feature type="region of interest" description="Disordered" evidence="4">
    <location>
        <begin position="261"/>
        <end position="299"/>
    </location>
</feature>
<name>A0A504Y5R7_LEIDO</name>
<dbReference type="InterPro" id="IPR035979">
    <property type="entry name" value="RBD_domain_sf"/>
</dbReference>
<proteinExistence type="predicted"/>
<feature type="compositionally biased region" description="Polar residues" evidence="4">
    <location>
        <begin position="613"/>
        <end position="623"/>
    </location>
</feature>